<reference evidence="2" key="1">
    <citation type="submission" date="2019-08" db="EMBL/GenBank/DDBJ databases">
        <authorList>
            <person name="Kucharzyk K."/>
            <person name="Murdoch R.W."/>
            <person name="Higgins S."/>
            <person name="Loffler F."/>
        </authorList>
    </citation>
    <scope>NUCLEOTIDE SEQUENCE</scope>
</reference>
<comment type="caution">
    <text evidence="2">The sequence shown here is derived from an EMBL/GenBank/DDBJ whole genome shotgun (WGS) entry which is preliminary data.</text>
</comment>
<organism evidence="2">
    <name type="scientific">bioreactor metagenome</name>
    <dbReference type="NCBI Taxonomy" id="1076179"/>
    <lineage>
        <taxon>unclassified sequences</taxon>
        <taxon>metagenomes</taxon>
        <taxon>ecological metagenomes</taxon>
    </lineage>
</organism>
<gene>
    <name evidence="2" type="ORF">SDC9_159130</name>
</gene>
<evidence type="ECO:0000313" key="2">
    <source>
        <dbReference type="EMBL" id="MPN11822.1"/>
    </source>
</evidence>
<dbReference type="AlphaFoldDB" id="A0A645FEC4"/>
<name>A0A645FEC4_9ZZZZ</name>
<proteinExistence type="predicted"/>
<feature type="compositionally biased region" description="Low complexity" evidence="1">
    <location>
        <begin position="185"/>
        <end position="207"/>
    </location>
</feature>
<accession>A0A645FEC4</accession>
<evidence type="ECO:0000256" key="1">
    <source>
        <dbReference type="SAM" id="MobiDB-lite"/>
    </source>
</evidence>
<protein>
    <submittedName>
        <fullName evidence="2">Uncharacterized protein</fullName>
    </submittedName>
</protein>
<sequence>MSGKLAAFAGLRALRHLDLNFTRVRQIVDGDAETSAGDLTDGAAAVFAVGSGGLAGGVFAAFAAVAHGADAVQVVDFKRVKVGERSAVDGSTNPGPNAGWTQDARNAGGAYIYTNSFGETTELEKPKRAVYETTVKALFLVTNARFKTVTGDLKKEENAVARQVEKRLDAPVTADGLGAAIGQLPTPESPSADPAAAATAPQKAPPTQVQLRNDPVTL</sequence>
<dbReference type="EMBL" id="VSSQ01058090">
    <property type="protein sequence ID" value="MPN11822.1"/>
    <property type="molecule type" value="Genomic_DNA"/>
</dbReference>
<feature type="region of interest" description="Disordered" evidence="1">
    <location>
        <begin position="178"/>
        <end position="218"/>
    </location>
</feature>